<comment type="caution">
    <text evidence="1">The sequence shown here is derived from an EMBL/GenBank/DDBJ whole genome shotgun (WGS) entry which is preliminary data.</text>
</comment>
<dbReference type="EMBL" id="JABFCX010000003">
    <property type="protein sequence ID" value="NNU16441.1"/>
    <property type="molecule type" value="Genomic_DNA"/>
</dbReference>
<sequence length="2847" mass="295315">NGRDLTVEGLVVDGEFVVAGSNSTSVLGLRGTQELSGSGRVLLSGENAVGGVARNVLQLTSTSNAREELTIGSDIVVEGWGSVSANGNDDTIRFEGLAKGSSEGPLTLFDIDNTQGDGSAGALRVDSSEGVVAVGQSARIIGADFVGEAGTDGILEFFASAVLEEVSLSMDSLLDGTTQSRTVFVQEGLALDGSLEIRGTQSRTTEFRFQGEQEISGTGEIVLTDGGVGDADPLSYLAIQGVTGASEILTIGEDITVRGEGWIFSRSTNDLFAIDGRVVAEGGRLRIEDTASVNGEVGALAGGLLEMRQADLLTEQSKLVIGLDGAGDDAAAGLVTIRQAITLEGILKLEVGDGFAAELGDSFVIAREDFNVTNGEAFAGAFDGFEGFDLEGDLAFRLVRSTDPENSSIQTLVLEVVEDATAEAGGFIGAGSVFTPPDLPAEGTRVEITLDEIGGRVADSEITGTTTDGLSRVEVTNTLAVLENVALGVDLGVDAANGTRRVDIEQGLTFANGAQIILEDSENGVAEARFFGTQTVDGEGGIFMSRVNANVLGIESEIEFVNTLSGARELLTFGEDVTISGDGRVFANGFEDRIRILGEVVGTPENLLEIEDLDNGGATLMVDASAGRVAVDDVVENTRFEGTGELELFDGSYRNVSFGMDARFGGVASGGQTLTVEEGLEVDSLLTVEAPTGGTRFLTALGEQSLVGTGEIVLSGDETSEGQAQNYLDFNGTLVRAETLVIGPDLTVRGEGHIRAIDADDLVDIQGTLIVEGLFEVEDLADFGGTLEIARTGTLEVEDRFNELRELTLTGDAQVTIALGGSGLDARAGQIVIFGEAALAGTLTLDVEAGFTGEIGDEFVIASARDGFASVFDAIEGFDIDGDDKALALVQDDTTLSVRIVSQDEAGSFFLRSQLPPDPVLPELSGTFTGVIDDALAGGPLAQVDDSGATFNSVDLQTDVLIQTDDDGFFRQGFLQVSDGLTLTGADITLESTPSDRAYLLFNGPQTVSGTGEIVLSETNGTPFRPVTNWVGFSGSDFNAPETLTFDVVVRGAGSIFTNSAQDRFQFLDEVIAEGGRLTISYINNGGETLVVSEQLGGELIIQSAIEDTVLSPTAGTVVEIASATIRDLEVAGEGAVDIRSSSAEGILVTGNAILTNGRDLTVEGLVVDGEFVVAGSNSTSVLGLRGTQELSGSGRVLLSGENAVGGVARNVLQLTSTSNAREELTIGSDIVVEGWGSVSANGNDDTIRFEGLAKGSSEGPLTLFDIDNTQGDGSAGALRVDSSEGVVAVGQSARIIGADFVGEAGTDGILEFFASAVLEEVSLSMDSLLDGTTQSRTVFVQEGLALDGSLEIRGTQSRTTEFRFQGEQEISGTGEIVLTDGGVGDADPLSYLAIQGVTGASEILTIGEDITVRGEGWIFSRSTNDLFAIDGRVVAEGGRLRIEDTASVNGEVGALAGGLLEMRQADLLTEQSKLVIGLDGAGDDAAAGLVTIRQAITLEGILKLEVGDGFAAELGDSFVIAREDFNVTNGEAFAGAFDGFEGFDLEGDLAFRLVRSTDPENSSIQTLVLEVVEDATAEAGGFIGAGSVFTPPDLPAEGTRVEITLDEIGGRVADSEITGTTTDGLSRVEVTNTLAVLENVALGVDLGVDAANGTRRVDIEQGLTFANGAQIILEDSENGVAEARFFGTQTVDGEGGIFMSRVNANVLGIESEIEFVNTLSGARELLTFGEDVTISGDGRVFANGFEDRIRILGEVVGTPENLLEIEDLDNGGATLMVDASAGRVAVDDVVENTRFEGTGELELFDGSYRNVSFGMDARFGGVASGGQTLTVEEGLEVDSLLTVEAPTGGTRFLTALGEQSLVGTGEIVLSGDETSEGQAQNYLDFNGTLVRAETLVIGPDLTVRGEGHIRAIDADDLVDIQGTLIVEGLFEVEDLADFGGTLEIARTGTLEVEDRFNELRELTLTGDAQVTIALGGSGLDARAGQIVIFGEAALAGTLTLDVEAGFTGEIGDEFVIASARDGFASVFDAIEGFDIDGDDKALALVQDDTTLSVRIVSQDEANTIIQREDLPADPVLPEVNGTITGVLNEAAAGGPLVRVDDSTATFDDVTLEVDVNVTAAEDSFFRSAFLQVTNGLTINDQTISAVPGEGDRSWVYFIGEQTVDGTGTIVLNDRPDTPFITESALLEFDGQDFGTAQTLTLAAGIDIRGSGDVFTDEAEDRFDIAGDVTAVGGRLDLSNVDNDGGMLNLFEDVGGQLVLGGTIDNTVLNPASGVEVDVQATLNDVTVAGAGSVDFQTGAVHTNLSIDGKATIGQGRDLNVVGLDLDGLLTISGSNSVSALNLRGEQTFTGTGRVLMTTDGAVNGTALNYIQLVSLSGDAEVLTIDSGLTIEGPGLVFANSTGDSIVFDALAKGAAGGVLKLGNIDNTDGGGDRGILRVDASAGEVGAAESRFLRGVDVTSEAGAPGVFSLFSGANLDFVAFTMDAELDAREVSKTVFIQNGLDVASTLTVTGTNIRTGELRFQGEQELGGGGEIILVDGGVSVNQPATYLTIQGLTADAEVLTLAEGTTVRGVGWLFSRSTNDLFAFDGRVVADGGLLRVEDTTSVDGEVGALAGSTLEIRQGNLLTEQSKLVVGLEGAGDDAEAGLVTITQVLTLEGILKLEVGDGFSAELGDTFVIARENTNITNGEAFVGSFDGYEGFDLEGDLAFRLVQSTDPENSSIETLVLEVVNDAAAEAEGFIGDDAAFIPPATSGIESSSVPSGDAGKAVSSFAVIDDVQDAMETGPLFEKPLPQFNTGDPTEPPATEALADLVRENDAFLHDDIAIEAAEQALVQQLQFLEDQHGF</sequence>
<reference evidence="1 2" key="1">
    <citation type="submission" date="2020-05" db="EMBL/GenBank/DDBJ databases">
        <title>Parvularcula mediterraneae sp. nov., isolated from polypropylene straw from shallow seawater of the seashore of Laganas in Zakynthos island, Greece.</title>
        <authorList>
            <person name="Szabo I."/>
            <person name="Al-Omari J."/>
            <person name="Rado J."/>
            <person name="Szerdahelyi G.S."/>
        </authorList>
    </citation>
    <scope>NUCLEOTIDE SEQUENCE [LARGE SCALE GENOMIC DNA]</scope>
    <source>
        <strain evidence="1 2">ZS-1/3</strain>
    </source>
</reference>
<accession>A0A7Y3RLS3</accession>
<evidence type="ECO:0000313" key="2">
    <source>
        <dbReference type="Proteomes" id="UP000536835"/>
    </source>
</evidence>
<organism evidence="1 2">
    <name type="scientific">Parvularcula mediterranea</name>
    <dbReference type="NCBI Taxonomy" id="2732508"/>
    <lineage>
        <taxon>Bacteria</taxon>
        <taxon>Pseudomonadati</taxon>
        <taxon>Pseudomonadota</taxon>
        <taxon>Alphaproteobacteria</taxon>
        <taxon>Parvularculales</taxon>
        <taxon>Parvularculaceae</taxon>
        <taxon>Parvularcula</taxon>
    </lineage>
</organism>
<keyword evidence="2" id="KW-1185">Reference proteome</keyword>
<protein>
    <submittedName>
        <fullName evidence="1">Uncharacterized protein</fullName>
    </submittedName>
</protein>
<name>A0A7Y3RLS3_9PROT</name>
<proteinExistence type="predicted"/>
<evidence type="ECO:0000313" key="1">
    <source>
        <dbReference type="EMBL" id="NNU16441.1"/>
    </source>
</evidence>
<feature type="non-terminal residue" evidence="1">
    <location>
        <position position="1"/>
    </location>
</feature>
<dbReference type="Proteomes" id="UP000536835">
    <property type="component" value="Unassembled WGS sequence"/>
</dbReference>
<gene>
    <name evidence="1" type="ORF">HK107_08925</name>
</gene>